<evidence type="ECO:0000313" key="1">
    <source>
        <dbReference type="EMBL" id="CAE0275742.1"/>
    </source>
</evidence>
<gene>
    <name evidence="1" type="ORF">SELO1098_LOCUS4571</name>
</gene>
<proteinExistence type="predicted"/>
<sequence>MSTVEGFHPDKSRVNSNTLADFIRAPLTGNLSEVPGIGPATEKLLRENGISTTYGLIGKYLSLKEEDVGPVEHADRFYFWLKSIDTPTGFRAGIVHALAEKVNSTFVGLYDADAYQS</sequence>
<name>A0A7S3GTC0_9STRA</name>
<dbReference type="Gene3D" id="1.10.150.40">
    <property type="entry name" value="Barrier-to-autointegration factor, BAF"/>
    <property type="match status" value="1"/>
</dbReference>
<dbReference type="GO" id="GO:0003677">
    <property type="term" value="F:DNA binding"/>
    <property type="evidence" value="ECO:0007669"/>
    <property type="project" value="InterPro"/>
</dbReference>
<dbReference type="SUPFAM" id="SSF47798">
    <property type="entry name" value="Barrier-to-autointegration factor, BAF"/>
    <property type="match status" value="1"/>
</dbReference>
<organism evidence="1">
    <name type="scientific">Spumella elongata</name>
    <dbReference type="NCBI Taxonomy" id="89044"/>
    <lineage>
        <taxon>Eukaryota</taxon>
        <taxon>Sar</taxon>
        <taxon>Stramenopiles</taxon>
        <taxon>Ochrophyta</taxon>
        <taxon>Chrysophyceae</taxon>
        <taxon>Chromulinales</taxon>
        <taxon>Chromulinaceae</taxon>
        <taxon>Spumella</taxon>
    </lineage>
</organism>
<dbReference type="InterPro" id="IPR036617">
    <property type="entry name" value="BAF_sf"/>
</dbReference>
<dbReference type="Pfam" id="PF02961">
    <property type="entry name" value="SAM_BAF"/>
    <property type="match status" value="1"/>
</dbReference>
<protein>
    <submittedName>
        <fullName evidence="1">Uncharacterized protein</fullName>
    </submittedName>
</protein>
<dbReference type="InterPro" id="IPR004122">
    <property type="entry name" value="BAF_prot"/>
</dbReference>
<dbReference type="EMBL" id="HBIC01009203">
    <property type="protein sequence ID" value="CAE0275742.1"/>
    <property type="molecule type" value="Transcribed_RNA"/>
</dbReference>
<accession>A0A7S3GTC0</accession>
<reference evidence="1" key="1">
    <citation type="submission" date="2021-01" db="EMBL/GenBank/DDBJ databases">
        <authorList>
            <person name="Corre E."/>
            <person name="Pelletier E."/>
            <person name="Niang G."/>
            <person name="Scheremetjew M."/>
            <person name="Finn R."/>
            <person name="Kale V."/>
            <person name="Holt S."/>
            <person name="Cochrane G."/>
            <person name="Meng A."/>
            <person name="Brown T."/>
            <person name="Cohen L."/>
        </authorList>
    </citation>
    <scope>NUCLEOTIDE SEQUENCE</scope>
    <source>
        <strain evidence="1">CCAP 955/1</strain>
    </source>
</reference>
<dbReference type="AlphaFoldDB" id="A0A7S3GTC0"/>